<dbReference type="EMBL" id="CP058350">
    <property type="protein sequence ID" value="QLF68680.1"/>
    <property type="molecule type" value="Genomic_DNA"/>
</dbReference>
<protein>
    <submittedName>
        <fullName evidence="2">Uncharacterized protein</fullName>
    </submittedName>
</protein>
<organism evidence="2 3">
    <name type="scientific">Peteryoungia desertarenae</name>
    <dbReference type="NCBI Taxonomy" id="1813451"/>
    <lineage>
        <taxon>Bacteria</taxon>
        <taxon>Pseudomonadati</taxon>
        <taxon>Pseudomonadota</taxon>
        <taxon>Alphaproteobacteria</taxon>
        <taxon>Hyphomicrobiales</taxon>
        <taxon>Rhizobiaceae</taxon>
        <taxon>Peteryoungia</taxon>
    </lineage>
</organism>
<reference evidence="2 3" key="1">
    <citation type="submission" date="2020-06" db="EMBL/GenBank/DDBJ databases">
        <title>Genome sequence of Rhizobium sp strain ADMK78.</title>
        <authorList>
            <person name="Rahi P."/>
        </authorList>
    </citation>
    <scope>NUCLEOTIDE SEQUENCE [LARGE SCALE GENOMIC DNA]</scope>
    <source>
        <strain evidence="2 3">ADMK78</strain>
    </source>
</reference>
<name>A0ABX6QKP6_9HYPH</name>
<accession>A0ABX6QKP6</accession>
<feature type="signal peptide" evidence="1">
    <location>
        <begin position="1"/>
        <end position="26"/>
    </location>
</feature>
<sequence>MTHKAMFALSLSCVLGLVAATTTVKASDSVYTDLDFDKCKTVMADDMGAQLTCPGFGDYPVHFKEGDLRQSLLYGKVAPQLIEEAFESFSAFNRVHTKLEWRLDSRGRPFAAIHRWYIENPGPDGSISDKSTGQVLVVSRVGQSERDASCFVALVDARANSNANELARQAADRWARDYECGMEPGPQWLGKRGNLTSERTFYWPEGFIQQ</sequence>
<gene>
    <name evidence="2" type="ORF">FE840_003445</name>
</gene>
<evidence type="ECO:0000256" key="1">
    <source>
        <dbReference type="SAM" id="SignalP"/>
    </source>
</evidence>
<evidence type="ECO:0000313" key="3">
    <source>
        <dbReference type="Proteomes" id="UP000308530"/>
    </source>
</evidence>
<feature type="chain" id="PRO_5047348652" evidence="1">
    <location>
        <begin position="27"/>
        <end position="210"/>
    </location>
</feature>
<evidence type="ECO:0000313" key="2">
    <source>
        <dbReference type="EMBL" id="QLF68680.1"/>
    </source>
</evidence>
<dbReference type="RefSeq" id="WP_138287172.1">
    <property type="nucleotide sequence ID" value="NZ_CP058350.1"/>
</dbReference>
<keyword evidence="1" id="KW-0732">Signal</keyword>
<keyword evidence="3" id="KW-1185">Reference proteome</keyword>
<proteinExistence type="predicted"/>
<dbReference type="Proteomes" id="UP000308530">
    <property type="component" value="Chromosome"/>
</dbReference>